<dbReference type="SUPFAM" id="SSF47240">
    <property type="entry name" value="Ferritin-like"/>
    <property type="match status" value="2"/>
</dbReference>
<name>A0A117MDP4_9EURY</name>
<dbReference type="EMBL" id="LGHE01000340">
    <property type="protein sequence ID" value="KUK98334.1"/>
    <property type="molecule type" value="Genomic_DNA"/>
</dbReference>
<reference evidence="2" key="1">
    <citation type="journal article" date="2015" name="MBio">
        <title>Genome-Resolved Metagenomic Analysis Reveals Roles for Candidate Phyla and Other Microbial Community Members in Biogeochemical Transformations in Oil Reservoirs.</title>
        <authorList>
            <person name="Hu P."/>
            <person name="Tom L."/>
            <person name="Singh A."/>
            <person name="Thomas B.C."/>
            <person name="Baker B.J."/>
            <person name="Piceno Y.M."/>
            <person name="Andersen G.L."/>
            <person name="Banfield J.F."/>
        </authorList>
    </citation>
    <scope>NUCLEOTIDE SEQUENCE [LARGE SCALE GENOMIC DNA]</scope>
</reference>
<dbReference type="AlphaFoldDB" id="A0A117MDP4"/>
<proteinExistence type="predicted"/>
<evidence type="ECO:0000313" key="2">
    <source>
        <dbReference type="Proteomes" id="UP000054598"/>
    </source>
</evidence>
<evidence type="ECO:0000313" key="1">
    <source>
        <dbReference type="EMBL" id="KUK98334.1"/>
    </source>
</evidence>
<dbReference type="InterPro" id="IPR009078">
    <property type="entry name" value="Ferritin-like_SF"/>
</dbReference>
<accession>A0A117MDP4</accession>
<protein>
    <submittedName>
        <fullName evidence="1">Uncharacterized protein</fullName>
    </submittedName>
</protein>
<dbReference type="PATRIC" id="fig|2198.3.peg.595"/>
<feature type="non-terminal residue" evidence="1">
    <location>
        <position position="1"/>
    </location>
</feature>
<comment type="caution">
    <text evidence="1">The sequence shown here is derived from an EMBL/GenBank/DDBJ whole genome shotgun (WGS) entry which is preliminary data.</text>
</comment>
<organism evidence="1 2">
    <name type="scientific">Methanoculleus marisnigri</name>
    <dbReference type="NCBI Taxonomy" id="2198"/>
    <lineage>
        <taxon>Archaea</taxon>
        <taxon>Methanobacteriati</taxon>
        <taxon>Methanobacteriota</taxon>
        <taxon>Stenosarchaea group</taxon>
        <taxon>Methanomicrobia</taxon>
        <taxon>Methanomicrobiales</taxon>
        <taxon>Methanomicrobiaceae</taxon>
        <taxon>Methanoculleus</taxon>
    </lineage>
</organism>
<sequence length="342" mass="38715">DIKTKMNYITIVSGEQQTMLYYRSHGFMYPDEIARQLYAEIAEIEEQHVTQYGLLGDPNETMLEKMAMMELNEAYLYHSCAQTESDPRIKGIWENFTKMEVTHFSECARLIKKIEGRDIQDLVKADVIEPLIVFEQNKDYVNSVIDAQLDLAPNNMEFVRMRDLPDDWASFGYQRVMNAKGVPSEEIVGKAGRELAERDQAENIRRVKQEMARRVEMGMAAVPGSGACPVNTLFLPARLATSRLWALLCRSAGFASPGLPEREQKRCPFSVMARYPVFDPDPAAVAGHEHPADREPEALAAPPGLSLLEPGKDRLPCILDGEFYPDIRPGAIDTFMIFRAYE</sequence>
<dbReference type="Proteomes" id="UP000054598">
    <property type="component" value="Unassembled WGS sequence"/>
</dbReference>
<gene>
    <name evidence="1" type="ORF">XE10_2096</name>
</gene>